<keyword evidence="1" id="KW-1133">Transmembrane helix</keyword>
<dbReference type="EMBL" id="LAZR01009405">
    <property type="protein sequence ID" value="KKM72789.1"/>
    <property type="molecule type" value="Genomic_DNA"/>
</dbReference>
<gene>
    <name evidence="2" type="ORF">LCGC14_1417000</name>
</gene>
<feature type="transmembrane region" description="Helical" evidence="1">
    <location>
        <begin position="72"/>
        <end position="93"/>
    </location>
</feature>
<evidence type="ECO:0000313" key="2">
    <source>
        <dbReference type="EMBL" id="KKM72789.1"/>
    </source>
</evidence>
<sequence length="96" mass="11499">MYKIQNIKYNRLICFHCGQEISSSPVLHRKKYNWNKLFNPKYVGFVHQKCHNQIHSTKRGYKRRIRFNYYQIKMLVVLISFILILIILGLILLGSG</sequence>
<dbReference type="AlphaFoldDB" id="A0A0F9JSK4"/>
<name>A0A0F9JSK4_9ZZZZ</name>
<reference evidence="2" key="1">
    <citation type="journal article" date="2015" name="Nature">
        <title>Complex archaea that bridge the gap between prokaryotes and eukaryotes.</title>
        <authorList>
            <person name="Spang A."/>
            <person name="Saw J.H."/>
            <person name="Jorgensen S.L."/>
            <person name="Zaremba-Niedzwiedzka K."/>
            <person name="Martijn J."/>
            <person name="Lind A.E."/>
            <person name="van Eijk R."/>
            <person name="Schleper C."/>
            <person name="Guy L."/>
            <person name="Ettema T.J."/>
        </authorList>
    </citation>
    <scope>NUCLEOTIDE SEQUENCE</scope>
</reference>
<organism evidence="2">
    <name type="scientific">marine sediment metagenome</name>
    <dbReference type="NCBI Taxonomy" id="412755"/>
    <lineage>
        <taxon>unclassified sequences</taxon>
        <taxon>metagenomes</taxon>
        <taxon>ecological metagenomes</taxon>
    </lineage>
</organism>
<comment type="caution">
    <text evidence="2">The sequence shown here is derived from an EMBL/GenBank/DDBJ whole genome shotgun (WGS) entry which is preliminary data.</text>
</comment>
<accession>A0A0F9JSK4</accession>
<keyword evidence="1" id="KW-0472">Membrane</keyword>
<proteinExistence type="predicted"/>
<protein>
    <submittedName>
        <fullName evidence="2">Uncharacterized protein</fullName>
    </submittedName>
</protein>
<evidence type="ECO:0000256" key="1">
    <source>
        <dbReference type="SAM" id="Phobius"/>
    </source>
</evidence>
<keyword evidence="1" id="KW-0812">Transmembrane</keyword>